<sequence length="387" mass="42891">MNTTHHSSENVKDFTISVNGTASGTLFLNHTADSNNITIKVDYSNYDENLRTQVKVKEVSGDHYKFEMETPPFASFGGFFGSNVVGKNSIIIVAHVPNKDYENVKLSTHNMAIEMDNNEKYPLSVNNLTMETHNGKVNFMGVDAKNSLKITAKNGATHFGNIKSKIFEFVGHNGHFGIQNSTFSENLYLSNSNGALKLSQIFSPLSKIDTHNGHVEINEAKFNESNIFSKNGRIILSNSTIANSKLETHNGKLVLEKNIFENLKAQSHNGGVTGSIEVKDSLVVDTDNGEICFKPLRLVEKVEKCQISISSSNGRSDIDLENFNGRFELYGGSNSSIYGRDVFINASEEQHKRRHTIKTGEVKNTLFNENQTFKISAKNGGIKINNL</sequence>
<dbReference type="InterPro" id="IPR025164">
    <property type="entry name" value="Toastrack_DUF4097"/>
</dbReference>
<evidence type="ECO:0000259" key="1">
    <source>
        <dbReference type="Pfam" id="PF13349"/>
    </source>
</evidence>
<keyword evidence="3" id="KW-1185">Reference proteome</keyword>
<dbReference type="AlphaFoldDB" id="A0AAD5TSW3"/>
<proteinExistence type="predicted"/>
<protein>
    <recommendedName>
        <fullName evidence="1">DUF4097 domain-containing protein</fullName>
    </recommendedName>
</protein>
<reference evidence="2" key="1">
    <citation type="submission" date="2020-05" db="EMBL/GenBank/DDBJ databases">
        <title>Phylogenomic resolution of chytrid fungi.</title>
        <authorList>
            <person name="Stajich J.E."/>
            <person name="Amses K."/>
            <person name="Simmons R."/>
            <person name="Seto K."/>
            <person name="Myers J."/>
            <person name="Bonds A."/>
            <person name="Quandt C.A."/>
            <person name="Barry K."/>
            <person name="Liu P."/>
            <person name="Grigoriev I."/>
            <person name="Longcore J.E."/>
            <person name="James T.Y."/>
        </authorList>
    </citation>
    <scope>NUCLEOTIDE SEQUENCE</scope>
    <source>
        <strain evidence="2">JEL0476</strain>
    </source>
</reference>
<organism evidence="2 3">
    <name type="scientific">Clydaea vesicula</name>
    <dbReference type="NCBI Taxonomy" id="447962"/>
    <lineage>
        <taxon>Eukaryota</taxon>
        <taxon>Fungi</taxon>
        <taxon>Fungi incertae sedis</taxon>
        <taxon>Chytridiomycota</taxon>
        <taxon>Chytridiomycota incertae sedis</taxon>
        <taxon>Chytridiomycetes</taxon>
        <taxon>Lobulomycetales</taxon>
        <taxon>Lobulomycetaceae</taxon>
        <taxon>Clydaea</taxon>
    </lineage>
</organism>
<dbReference type="Proteomes" id="UP001211065">
    <property type="component" value="Unassembled WGS sequence"/>
</dbReference>
<name>A0AAD5TSW3_9FUNG</name>
<accession>A0AAD5TSW3</accession>
<gene>
    <name evidence="2" type="ORF">HK099_002595</name>
</gene>
<dbReference type="EMBL" id="JADGJW010001872">
    <property type="protein sequence ID" value="KAJ3200594.1"/>
    <property type="molecule type" value="Genomic_DNA"/>
</dbReference>
<evidence type="ECO:0000313" key="2">
    <source>
        <dbReference type="EMBL" id="KAJ3200594.1"/>
    </source>
</evidence>
<dbReference type="Pfam" id="PF13349">
    <property type="entry name" value="DUF4097"/>
    <property type="match status" value="1"/>
</dbReference>
<evidence type="ECO:0000313" key="3">
    <source>
        <dbReference type="Proteomes" id="UP001211065"/>
    </source>
</evidence>
<feature type="domain" description="DUF4097" evidence="1">
    <location>
        <begin position="173"/>
        <end position="326"/>
    </location>
</feature>
<comment type="caution">
    <text evidence="2">The sequence shown here is derived from an EMBL/GenBank/DDBJ whole genome shotgun (WGS) entry which is preliminary data.</text>
</comment>